<dbReference type="RefSeq" id="WP_115270508.1">
    <property type="nucleotide sequence ID" value="NZ_UGGU01000003.1"/>
</dbReference>
<gene>
    <name evidence="1" type="ORF">NCTC10723_01300</name>
</gene>
<evidence type="ECO:0000313" key="2">
    <source>
        <dbReference type="Proteomes" id="UP000255328"/>
    </source>
</evidence>
<evidence type="ECO:0000313" key="1">
    <source>
        <dbReference type="EMBL" id="STO31840.1"/>
    </source>
</evidence>
<dbReference type="OrthoDB" id="84052at2"/>
<dbReference type="EMBL" id="UGGU01000003">
    <property type="protein sequence ID" value="STO31840.1"/>
    <property type="molecule type" value="Genomic_DNA"/>
</dbReference>
<accession>A0A377GXW5</accession>
<dbReference type="AlphaFoldDB" id="A0A377GXW5"/>
<dbReference type="Proteomes" id="UP000255328">
    <property type="component" value="Unassembled WGS sequence"/>
</dbReference>
<sequence>MKKFILIYMLTYIFSYANYLISNSEIVLFYDESYSSVHYVRGDIFQGIDISKIEGKLILDGKDVISINQYFENATLISQTNILKLNYNINGKYLTVNIIPSMIEKDKLYFIVEFVNFLKDNRQVDFAFRIAPQYDNRYIEYNFEKDSYKYDNFYFKSENYSGKSYIARDGIIEDLVLEPVEERTKKYQDDNLYYMIKDIDYNKPIEFVIKFYGDFKEKRDRQNSTVLANEIEYWEKFNGDKKFINKRIEALNQIRNLEIMTSRIVVPNQISYNKSEESLNTKIKLYYLDSLYDSEFNPNKMLEDLYSKKNDNQKVVYYNFLFKYLNRSGNYINKEILSGKIIPEILTLLEHLDNENDKISEIRDNINNYYWYYELIENIENREEFLDKKEFLLERKNILLNYLNNYFVTEDGIKIRKEYKKSYYKNIKFIGFLPKERQKEILKKDYKKYYNKLYGLLKENNEKKIDLSYNLNFIIKLYENDEKYLADILFANLDTYIKKNSYYINPTIYPDKANPAGIYGELLYLYFVAVEHKESYGNRK</sequence>
<reference evidence="1 2" key="1">
    <citation type="submission" date="2018-06" db="EMBL/GenBank/DDBJ databases">
        <authorList>
            <consortium name="Pathogen Informatics"/>
            <person name="Doyle S."/>
        </authorList>
    </citation>
    <scope>NUCLEOTIDE SEQUENCE [LARGE SCALE GENOMIC DNA]</scope>
    <source>
        <strain evidence="1 2">NCTC10723</strain>
    </source>
</reference>
<keyword evidence="2" id="KW-1185">Reference proteome</keyword>
<organism evidence="1 2">
    <name type="scientific">Fusobacterium necrogenes</name>
    <dbReference type="NCBI Taxonomy" id="858"/>
    <lineage>
        <taxon>Bacteria</taxon>
        <taxon>Fusobacteriati</taxon>
        <taxon>Fusobacteriota</taxon>
        <taxon>Fusobacteriia</taxon>
        <taxon>Fusobacteriales</taxon>
        <taxon>Fusobacteriaceae</taxon>
        <taxon>Fusobacterium</taxon>
    </lineage>
</organism>
<proteinExistence type="predicted"/>
<protein>
    <submittedName>
        <fullName evidence="1">Uncharacterized protein</fullName>
    </submittedName>
</protein>
<name>A0A377GXW5_9FUSO</name>